<keyword evidence="2" id="KW-1185">Reference proteome</keyword>
<evidence type="ECO:0000313" key="1">
    <source>
        <dbReference type="EMBL" id="CAG9313151.1"/>
    </source>
</evidence>
<evidence type="ECO:0000313" key="2">
    <source>
        <dbReference type="Proteomes" id="UP001162131"/>
    </source>
</evidence>
<organism evidence="1 2">
    <name type="scientific">Blepharisma stoltei</name>
    <dbReference type="NCBI Taxonomy" id="1481888"/>
    <lineage>
        <taxon>Eukaryota</taxon>
        <taxon>Sar</taxon>
        <taxon>Alveolata</taxon>
        <taxon>Ciliophora</taxon>
        <taxon>Postciliodesmatophora</taxon>
        <taxon>Heterotrichea</taxon>
        <taxon>Heterotrichida</taxon>
        <taxon>Blepharismidae</taxon>
        <taxon>Blepharisma</taxon>
    </lineage>
</organism>
<gene>
    <name evidence="1" type="ORF">BSTOLATCC_MIC8426</name>
</gene>
<comment type="caution">
    <text evidence="1">The sequence shown here is derived from an EMBL/GenBank/DDBJ whole genome shotgun (WGS) entry which is preliminary data.</text>
</comment>
<accession>A0AAU9IIW2</accession>
<sequence length="248" mass="28143">MSNHSSGCFTSFFRCCKSKSHRNAISADNHASLHNSQEIISQNPSIQTTHSLPQNLRASTQSLADLNKPASHMPSIAIKKGDAFEPQALDRSGIISKNNWMRTFDLRSSVSSLPSDFNESIHESANNTNLLSTQTFRQIFNSTEEISWRKTFSKINPLPNPFVFDTKLLKPKLVPITPAHFSRRRTVAVKDRGSTQERSTKLRRSTLKTTQSKDILKVNRRYANIKENDENLCEKFENSNQAIEKIHI</sequence>
<dbReference type="Proteomes" id="UP001162131">
    <property type="component" value="Unassembled WGS sequence"/>
</dbReference>
<protein>
    <submittedName>
        <fullName evidence="1">Uncharacterized protein</fullName>
    </submittedName>
</protein>
<proteinExistence type="predicted"/>
<reference evidence="1" key="1">
    <citation type="submission" date="2021-09" db="EMBL/GenBank/DDBJ databases">
        <authorList>
            <consortium name="AG Swart"/>
            <person name="Singh M."/>
            <person name="Singh A."/>
            <person name="Seah K."/>
            <person name="Emmerich C."/>
        </authorList>
    </citation>
    <scope>NUCLEOTIDE SEQUENCE</scope>
    <source>
        <strain evidence="1">ATCC30299</strain>
    </source>
</reference>
<name>A0AAU9IIW2_9CILI</name>
<dbReference type="AlphaFoldDB" id="A0AAU9IIW2"/>
<dbReference type="EMBL" id="CAJZBQ010000010">
    <property type="protein sequence ID" value="CAG9313151.1"/>
    <property type="molecule type" value="Genomic_DNA"/>
</dbReference>